<keyword evidence="3" id="KW-1185">Reference proteome</keyword>
<dbReference type="EMBL" id="OBML01000001">
    <property type="protein sequence ID" value="SOB89974.1"/>
    <property type="molecule type" value="Genomic_DNA"/>
</dbReference>
<name>A0A285R7V6_9HYPH</name>
<dbReference type="OrthoDB" id="6182349at2"/>
<reference evidence="2 3" key="1">
    <citation type="submission" date="2017-08" db="EMBL/GenBank/DDBJ databases">
        <authorList>
            <person name="de Groot N.N."/>
        </authorList>
    </citation>
    <scope>NUCLEOTIDE SEQUENCE [LARGE SCALE GENOMIC DNA]</scope>
    <source>
        <strain evidence="2 3">USBA 352</strain>
    </source>
</reference>
<dbReference type="PROSITE" id="PS51186">
    <property type="entry name" value="GNAT"/>
    <property type="match status" value="1"/>
</dbReference>
<gene>
    <name evidence="2" type="ORF">SAMN05421512_101365</name>
</gene>
<proteinExistence type="predicted"/>
<feature type="domain" description="N-acetyltransferase" evidence="1">
    <location>
        <begin position="2"/>
        <end position="164"/>
    </location>
</feature>
<dbReference type="AlphaFoldDB" id="A0A285R7V6"/>
<dbReference type="InterPro" id="IPR000182">
    <property type="entry name" value="GNAT_dom"/>
</dbReference>
<dbReference type="InterPro" id="IPR016890">
    <property type="entry name" value="UCP028520"/>
</dbReference>
<evidence type="ECO:0000313" key="3">
    <source>
        <dbReference type="Proteomes" id="UP000219331"/>
    </source>
</evidence>
<evidence type="ECO:0000259" key="1">
    <source>
        <dbReference type="PROSITE" id="PS51186"/>
    </source>
</evidence>
<dbReference type="PIRSF" id="PIRSF028520">
    <property type="entry name" value="UCP028520"/>
    <property type="match status" value="1"/>
</dbReference>
<accession>A0A285R7V6</accession>
<dbReference type="Proteomes" id="UP000219331">
    <property type="component" value="Unassembled WGS sequence"/>
</dbReference>
<dbReference type="SUPFAM" id="SSF55729">
    <property type="entry name" value="Acyl-CoA N-acyltransferases (Nat)"/>
    <property type="match status" value="1"/>
</dbReference>
<dbReference type="Gene3D" id="3.40.630.30">
    <property type="match status" value="1"/>
</dbReference>
<protein>
    <recommendedName>
        <fullName evidence="1">N-acetyltransferase domain-containing protein</fullName>
    </recommendedName>
</protein>
<evidence type="ECO:0000313" key="2">
    <source>
        <dbReference type="EMBL" id="SOB89974.1"/>
    </source>
</evidence>
<dbReference type="STRING" id="538381.GCA_001696535_01492"/>
<dbReference type="Pfam" id="PF00583">
    <property type="entry name" value="Acetyltransf_1"/>
    <property type="match status" value="1"/>
</dbReference>
<dbReference type="InterPro" id="IPR016181">
    <property type="entry name" value="Acyl_CoA_acyltransferase"/>
</dbReference>
<dbReference type="RefSeq" id="WP_097173721.1">
    <property type="nucleotide sequence ID" value="NZ_JAJGNR010000001.1"/>
</dbReference>
<dbReference type="GO" id="GO:0016747">
    <property type="term" value="F:acyltransferase activity, transferring groups other than amino-acyl groups"/>
    <property type="evidence" value="ECO:0007669"/>
    <property type="project" value="InterPro"/>
</dbReference>
<sequence length="173" mass="18321">MIDIRPFTPADTDGALAANEASLPAVNSLTPDELRALAAQSRHTLVAVGPDGVIGLMVCLDETADYDSRNFAWLKQNLGRFSYVDRIALSPAARGSGTGERLYRALLALLAADPDRAALPLACEVNTRPANPGSLRFHQRLGFAEIGANDHGDKAVVYLARAVVPAEQQGVSA</sequence>
<organism evidence="2 3">
    <name type="scientific">Stappia indica</name>
    <dbReference type="NCBI Taxonomy" id="538381"/>
    <lineage>
        <taxon>Bacteria</taxon>
        <taxon>Pseudomonadati</taxon>
        <taxon>Pseudomonadota</taxon>
        <taxon>Alphaproteobacteria</taxon>
        <taxon>Hyphomicrobiales</taxon>
        <taxon>Stappiaceae</taxon>
        <taxon>Stappia</taxon>
    </lineage>
</organism>